<accession>A0ABS2H4M3</accession>
<dbReference type="SUPFAM" id="SSF53850">
    <property type="entry name" value="Periplasmic binding protein-like II"/>
    <property type="match status" value="1"/>
</dbReference>
<dbReference type="Pfam" id="PF01547">
    <property type="entry name" value="SBP_bac_1"/>
    <property type="match status" value="1"/>
</dbReference>
<dbReference type="Proteomes" id="UP001516620">
    <property type="component" value="Unassembled WGS sequence"/>
</dbReference>
<dbReference type="PANTHER" id="PTHR43649:SF33">
    <property type="entry name" value="POLYGALACTURONAN_RHAMNOGALACTURONAN-BINDING PROTEIN YTCQ"/>
    <property type="match status" value="1"/>
</dbReference>
<keyword evidence="4 9" id="KW-0732">Signal</keyword>
<keyword evidence="6" id="KW-0564">Palmitate</keyword>
<gene>
    <name evidence="10" type="ORF">IM700_003570</name>
</gene>
<keyword evidence="11" id="KW-1185">Reference proteome</keyword>
<dbReference type="Gene3D" id="3.40.190.10">
    <property type="entry name" value="Periplasmic binding protein-like II"/>
    <property type="match status" value="2"/>
</dbReference>
<name>A0ABS2H4M3_9BACL</name>
<dbReference type="EMBL" id="JADCNN020000002">
    <property type="protein sequence ID" value="MBM6994740.1"/>
    <property type="molecule type" value="Genomic_DNA"/>
</dbReference>
<evidence type="ECO:0000313" key="10">
    <source>
        <dbReference type="EMBL" id="MBM6994740.1"/>
    </source>
</evidence>
<feature type="region of interest" description="Disordered" evidence="8">
    <location>
        <begin position="29"/>
        <end position="51"/>
    </location>
</feature>
<evidence type="ECO:0000256" key="2">
    <source>
        <dbReference type="ARBA" id="ARBA00022448"/>
    </source>
</evidence>
<evidence type="ECO:0000256" key="5">
    <source>
        <dbReference type="ARBA" id="ARBA00023136"/>
    </source>
</evidence>
<keyword evidence="2" id="KW-0813">Transport</keyword>
<keyword evidence="7" id="KW-0449">Lipoprotein</keyword>
<organism evidence="10 11">
    <name type="scientific">Paenibacillus rhizolycopersici</name>
    <dbReference type="NCBI Taxonomy" id="2780073"/>
    <lineage>
        <taxon>Bacteria</taxon>
        <taxon>Bacillati</taxon>
        <taxon>Bacillota</taxon>
        <taxon>Bacilli</taxon>
        <taxon>Bacillales</taxon>
        <taxon>Paenibacillaceae</taxon>
        <taxon>Paenibacillus</taxon>
    </lineage>
</organism>
<dbReference type="InterPro" id="IPR050490">
    <property type="entry name" value="Bact_solute-bd_prot1"/>
</dbReference>
<evidence type="ECO:0000256" key="6">
    <source>
        <dbReference type="ARBA" id="ARBA00023139"/>
    </source>
</evidence>
<dbReference type="InterPro" id="IPR006061">
    <property type="entry name" value="SBP_1_CS"/>
</dbReference>
<protein>
    <submittedName>
        <fullName evidence="10">Extracellular solute-binding protein</fullName>
    </submittedName>
</protein>
<evidence type="ECO:0000256" key="9">
    <source>
        <dbReference type="SAM" id="SignalP"/>
    </source>
</evidence>
<sequence length="444" mass="49439">MKKWMSVSLCILMLSVLLAACGGGNNSATPATDNGGGNTNTAQGSENQTDSGEPVTIKFMHFKSDFTDQINQIVEQFESQNPNIKVEVQPVKYDDYYTLLKTKLAGGDIIDVFTLNAGFNTQLFADGGYLMDLTGQPFLSNFDENVVKGQATDGKNYVMPLNANPIAVFYNKKIFRDLGLEVPKTWDAMIAAAEKIKAAGKTPFALGWKDAWTLTMWDTRDMPSNSALIGQPDFFEKIETGEAKFADNPAVKTTMEHALKLYELGNKDQLGVDYNGAVDLFAKGDVGMMYMGTWPLPDIEKKNPELYNNDLGYFPYPFSNDENANKLDFNADASLAIGSKTKHKEAAIKFLEFMSSKEGGDAWVENIKSLSYVKGTSTDIAPALKDLQPYFDNAQTYDSQLYLAKTTIDWRSQFDQNLQRLFFNKTTVDQILADMDDWVSKNHK</sequence>
<dbReference type="InterPro" id="IPR006059">
    <property type="entry name" value="SBP"/>
</dbReference>
<evidence type="ECO:0000256" key="4">
    <source>
        <dbReference type="ARBA" id="ARBA00022729"/>
    </source>
</evidence>
<evidence type="ECO:0000256" key="8">
    <source>
        <dbReference type="SAM" id="MobiDB-lite"/>
    </source>
</evidence>
<keyword evidence="5" id="KW-0472">Membrane</keyword>
<reference evidence="10 11" key="1">
    <citation type="submission" date="2021-01" db="EMBL/GenBank/DDBJ databases">
        <title>Paenibacillus sp.nov. isolated from the rhizosphere soil of tomato plant.</title>
        <authorList>
            <person name="Thin K.K."/>
            <person name="Zhang X."/>
            <person name="He S."/>
        </authorList>
    </citation>
    <scope>NUCLEOTIDE SEQUENCE [LARGE SCALE GENOMIC DNA]</scope>
    <source>
        <strain evidence="10 11">DXFW5</strain>
    </source>
</reference>
<comment type="caution">
    <text evidence="10">The sequence shown here is derived from an EMBL/GenBank/DDBJ whole genome shotgun (WGS) entry which is preliminary data.</text>
</comment>
<evidence type="ECO:0000256" key="1">
    <source>
        <dbReference type="ARBA" id="ARBA00008520"/>
    </source>
</evidence>
<comment type="similarity">
    <text evidence="1">Belongs to the bacterial solute-binding protein 1 family.</text>
</comment>
<dbReference type="RefSeq" id="WP_193416817.1">
    <property type="nucleotide sequence ID" value="NZ_JADCNN020000002.1"/>
</dbReference>
<evidence type="ECO:0000313" key="11">
    <source>
        <dbReference type="Proteomes" id="UP001516620"/>
    </source>
</evidence>
<feature type="compositionally biased region" description="Polar residues" evidence="8">
    <location>
        <begin position="39"/>
        <end position="51"/>
    </location>
</feature>
<dbReference type="PROSITE" id="PS01037">
    <property type="entry name" value="SBP_BACTERIAL_1"/>
    <property type="match status" value="1"/>
</dbReference>
<feature type="signal peptide" evidence="9">
    <location>
        <begin position="1"/>
        <end position="19"/>
    </location>
</feature>
<evidence type="ECO:0000256" key="7">
    <source>
        <dbReference type="ARBA" id="ARBA00023288"/>
    </source>
</evidence>
<dbReference type="PROSITE" id="PS51257">
    <property type="entry name" value="PROKAR_LIPOPROTEIN"/>
    <property type="match status" value="1"/>
</dbReference>
<keyword evidence="3" id="KW-1003">Cell membrane</keyword>
<dbReference type="PANTHER" id="PTHR43649">
    <property type="entry name" value="ARABINOSE-BINDING PROTEIN-RELATED"/>
    <property type="match status" value="1"/>
</dbReference>
<evidence type="ECO:0000256" key="3">
    <source>
        <dbReference type="ARBA" id="ARBA00022475"/>
    </source>
</evidence>
<feature type="chain" id="PRO_5046738055" evidence="9">
    <location>
        <begin position="20"/>
        <end position="444"/>
    </location>
</feature>
<proteinExistence type="inferred from homology"/>